<keyword evidence="9" id="KW-0282">Flagellum</keyword>
<comment type="subcellular location">
    <subcellularLocation>
        <location evidence="1">Bacterial flagellum</location>
    </subcellularLocation>
    <subcellularLocation>
        <location evidence="2">Secreted</location>
    </subcellularLocation>
</comment>
<dbReference type="InterPro" id="IPR010930">
    <property type="entry name" value="Flg_bb/hook_C_dom"/>
</dbReference>
<name>A0ABT3ZHK1_9BURK</name>
<keyword evidence="10" id="KW-1185">Reference proteome</keyword>
<evidence type="ECO:0000256" key="4">
    <source>
        <dbReference type="ARBA" id="ARBA00016244"/>
    </source>
</evidence>
<feature type="domain" description="Flagellar basal-body/hook protein C-terminal" evidence="7">
    <location>
        <begin position="624"/>
        <end position="663"/>
    </location>
</feature>
<dbReference type="InterPro" id="IPR002371">
    <property type="entry name" value="FlgK"/>
</dbReference>
<organism evidence="9 10">
    <name type="scientific">Robbsia betulipollinis</name>
    <dbReference type="NCBI Taxonomy" id="2981849"/>
    <lineage>
        <taxon>Bacteria</taxon>
        <taxon>Pseudomonadati</taxon>
        <taxon>Pseudomonadota</taxon>
        <taxon>Betaproteobacteria</taxon>
        <taxon>Burkholderiales</taxon>
        <taxon>Burkholderiaceae</taxon>
        <taxon>Robbsia</taxon>
    </lineage>
</organism>
<gene>
    <name evidence="9" type="primary">flgK</name>
    <name evidence="9" type="ORF">OVY01_01860</name>
</gene>
<keyword evidence="5" id="KW-0964">Secreted</keyword>
<dbReference type="NCBIfam" id="TIGR02492">
    <property type="entry name" value="flgK_ends"/>
    <property type="match status" value="1"/>
</dbReference>
<evidence type="ECO:0000259" key="7">
    <source>
        <dbReference type="Pfam" id="PF06429"/>
    </source>
</evidence>
<comment type="similarity">
    <text evidence="3">Belongs to the flagella basal body rod proteins family.</text>
</comment>
<dbReference type="Pfam" id="PF22638">
    <property type="entry name" value="FlgK_D1"/>
    <property type="match status" value="1"/>
</dbReference>
<keyword evidence="6" id="KW-0975">Bacterial flagellum</keyword>
<dbReference type="PRINTS" id="PR01005">
    <property type="entry name" value="FLGHOOKAP1"/>
</dbReference>
<keyword evidence="9" id="KW-0969">Cilium</keyword>
<comment type="caution">
    <text evidence="9">The sequence shown here is derived from an EMBL/GenBank/DDBJ whole genome shotgun (WGS) entry which is preliminary data.</text>
</comment>
<evidence type="ECO:0000256" key="5">
    <source>
        <dbReference type="ARBA" id="ARBA00022525"/>
    </source>
</evidence>
<feature type="domain" description="Flagellar hook-associated protein FlgK helical" evidence="8">
    <location>
        <begin position="95"/>
        <end position="332"/>
    </location>
</feature>
<accession>A0ABT3ZHK1</accession>
<evidence type="ECO:0000259" key="8">
    <source>
        <dbReference type="Pfam" id="PF22638"/>
    </source>
</evidence>
<dbReference type="Pfam" id="PF06429">
    <property type="entry name" value="Flg_bbr_C"/>
    <property type="match status" value="1"/>
</dbReference>
<evidence type="ECO:0000256" key="6">
    <source>
        <dbReference type="ARBA" id="ARBA00023143"/>
    </source>
</evidence>
<protein>
    <recommendedName>
        <fullName evidence="4">Flagellar hook-associated protein 1</fullName>
    </recommendedName>
</protein>
<dbReference type="Proteomes" id="UP001082899">
    <property type="component" value="Unassembled WGS sequence"/>
</dbReference>
<proteinExistence type="inferred from homology"/>
<dbReference type="SUPFAM" id="SSF64518">
    <property type="entry name" value="Phase 1 flagellin"/>
    <property type="match status" value="2"/>
</dbReference>
<keyword evidence="9" id="KW-0966">Cell projection</keyword>
<evidence type="ECO:0000256" key="1">
    <source>
        <dbReference type="ARBA" id="ARBA00004365"/>
    </source>
</evidence>
<evidence type="ECO:0000313" key="10">
    <source>
        <dbReference type="Proteomes" id="UP001082899"/>
    </source>
</evidence>
<dbReference type="RefSeq" id="WP_267845210.1">
    <property type="nucleotide sequence ID" value="NZ_JAPMXC010000001.1"/>
</dbReference>
<reference evidence="9" key="1">
    <citation type="submission" date="2022-11" db="EMBL/GenBank/DDBJ databases">
        <title>Robbsia betulipollinis sp. nov., isolated from pollen of birch (Betula pendula).</title>
        <authorList>
            <person name="Shi H."/>
            <person name="Ambika Manirajan B."/>
            <person name="Ratering S."/>
            <person name="Geissler-Plaum R."/>
            <person name="Schnell S."/>
        </authorList>
    </citation>
    <scope>NUCLEOTIDE SEQUENCE</scope>
    <source>
        <strain evidence="9">Bb-Pol-6</strain>
    </source>
</reference>
<sequence>MSNSLFNVGLSGLNSAQYGLTTTGHNIGNASTPGYNRESVILKPASGQFTSSGYIGTGVQTDTIKRAYSASLSASLNAAQSTGAALGTFTTEAKSLNAVVGDPSGGIATNLTGFFSAAQSLSANPSDTAARTSMMGAANALTEQINAATGQMDAARGNVNTQIAATVEDINTAAKTIATLNKQITAAGAAGQPPNSLLDARDKQVSDLSNLVNVKVMTQPDGSYNVITGTGQPLVIGSQTFDLAAKPSPADPSELTIAYDGAGHGNPDAAPGYLAEGAITGGKLGGLLRFRSEMLDPAQSRLGTIAAAFAGGVNKQNAAGLDLTGKPGGKLFELGTPEVSAARENTGSGAVTARFADTAALTGDRYELSFDGQQYSVNNQTTGARTAVTKWPATVDGVEYDLRGKMAAGDRFGSTPTRGVGAALAMATTQGSAIAAATPLVAGSAAGNAGTGTVAVSDIDAAYASHPLNATVTLKYANAPAAAGAAGANGASAGGPALRGFPADQDVTITTPAGGSKTYAAPADGVPFVPGATVKFGGVSLTLGGAPKVGDTFSVAHNGALSGDGSNALKLGNLQNAKLVASGTLTQGYADYIDQVGTQASQATVASATQTTLIGQLTAQQQSVSGVNLDEEAANLMQYQQMYQANSKVIQTAGTLFDTILELVK</sequence>
<evidence type="ECO:0000313" key="9">
    <source>
        <dbReference type="EMBL" id="MCY0386009.1"/>
    </source>
</evidence>
<dbReference type="PANTHER" id="PTHR30033">
    <property type="entry name" value="FLAGELLAR HOOK-ASSOCIATED PROTEIN 1"/>
    <property type="match status" value="1"/>
</dbReference>
<dbReference type="EMBL" id="JAPMXC010000001">
    <property type="protein sequence ID" value="MCY0386009.1"/>
    <property type="molecule type" value="Genomic_DNA"/>
</dbReference>
<evidence type="ECO:0000256" key="3">
    <source>
        <dbReference type="ARBA" id="ARBA00009677"/>
    </source>
</evidence>
<dbReference type="InterPro" id="IPR053927">
    <property type="entry name" value="FlgK_helical"/>
</dbReference>
<dbReference type="PANTHER" id="PTHR30033:SF1">
    <property type="entry name" value="FLAGELLAR HOOK-ASSOCIATED PROTEIN 1"/>
    <property type="match status" value="1"/>
</dbReference>
<evidence type="ECO:0000256" key="2">
    <source>
        <dbReference type="ARBA" id="ARBA00004613"/>
    </source>
</evidence>